<name>A0A8H8UH84_9HELO</name>
<dbReference type="GO" id="GO:0005783">
    <property type="term" value="C:endoplasmic reticulum"/>
    <property type="evidence" value="ECO:0007669"/>
    <property type="project" value="TreeGrafter"/>
</dbReference>
<comment type="similarity">
    <text evidence="4">Belongs to the flavoprotein pyridine nucleotide cytochrome reductase family.</text>
</comment>
<evidence type="ECO:0000313" key="23">
    <source>
        <dbReference type="EMBL" id="TVY45057.1"/>
    </source>
</evidence>
<comment type="subunit">
    <text evidence="16">Monomer. Component of the 2-(3-amino-3-carboxypropyl)histidine synthase complex composed of DPH1, DPH2, DPH3 and a NADH-dependent reductase, predominantly CBR1.</text>
</comment>
<proteinExistence type="inferred from homology"/>
<dbReference type="SUPFAM" id="SSF52343">
    <property type="entry name" value="Ferredoxin reductase-like, C-terminal NADP-linked domain"/>
    <property type="match status" value="1"/>
</dbReference>
<keyword evidence="11" id="KW-0560">Oxidoreductase</keyword>
<dbReference type="PANTHER" id="PTHR19370:SF184">
    <property type="entry name" value="NADH-CYTOCHROME B5 REDUCTASE-LIKE"/>
    <property type="match status" value="1"/>
</dbReference>
<keyword evidence="24" id="KW-1185">Reference proteome</keyword>
<feature type="domain" description="FAD-binding FR-type" evidence="22">
    <location>
        <begin position="82"/>
        <end position="190"/>
    </location>
</feature>
<evidence type="ECO:0000256" key="20">
    <source>
        <dbReference type="ARBA" id="ARBA00049138"/>
    </source>
</evidence>
<dbReference type="InterPro" id="IPR008333">
    <property type="entry name" value="Cbr1-like_FAD-bd_dom"/>
</dbReference>
<evidence type="ECO:0000256" key="5">
    <source>
        <dbReference type="ARBA" id="ARBA00012011"/>
    </source>
</evidence>
<comment type="subcellular location">
    <subcellularLocation>
        <location evidence="2">Mitochondrion outer membrane</location>
        <topology evidence="2">Single-pass membrane protein</topology>
    </subcellularLocation>
</comment>
<dbReference type="Pfam" id="PF00175">
    <property type="entry name" value="NAD_binding_1"/>
    <property type="match status" value="1"/>
</dbReference>
<dbReference type="PROSITE" id="PS51384">
    <property type="entry name" value="FAD_FR"/>
    <property type="match status" value="1"/>
</dbReference>
<evidence type="ECO:0000256" key="10">
    <source>
        <dbReference type="ARBA" id="ARBA00022989"/>
    </source>
</evidence>
<evidence type="ECO:0000256" key="15">
    <source>
        <dbReference type="ARBA" id="ARBA00037104"/>
    </source>
</evidence>
<feature type="binding site" evidence="21">
    <location>
        <position position="165"/>
    </location>
    <ligand>
        <name>FAD</name>
        <dbReference type="ChEBI" id="CHEBI:57692"/>
    </ligand>
</feature>
<dbReference type="EC" id="1.6.2.2" evidence="5"/>
<keyword evidence="9 21" id="KW-0274">FAD</keyword>
<evidence type="ECO:0000256" key="7">
    <source>
        <dbReference type="ARBA" id="ARBA00022692"/>
    </source>
</evidence>
<evidence type="ECO:0000256" key="17">
    <source>
        <dbReference type="ARBA" id="ARBA00039438"/>
    </source>
</evidence>
<evidence type="ECO:0000256" key="6">
    <source>
        <dbReference type="ARBA" id="ARBA00022630"/>
    </source>
</evidence>
<dbReference type="OrthoDB" id="432685at2759"/>
<dbReference type="InterPro" id="IPR039261">
    <property type="entry name" value="FNR_nucleotide-bd"/>
</dbReference>
<dbReference type="FunFam" id="3.40.50.80:FF:000019">
    <property type="entry name" value="NADH-cytochrome b5 reductase"/>
    <property type="match status" value="1"/>
</dbReference>
<evidence type="ECO:0000256" key="8">
    <source>
        <dbReference type="ARBA" id="ARBA00022787"/>
    </source>
</evidence>
<feature type="binding site" evidence="21">
    <location>
        <position position="207"/>
    </location>
    <ligand>
        <name>FAD</name>
        <dbReference type="ChEBI" id="CHEBI:57692"/>
    </ligand>
</feature>
<evidence type="ECO:0000256" key="14">
    <source>
        <dbReference type="ARBA" id="ARBA00023136"/>
    </source>
</evidence>
<dbReference type="InterPro" id="IPR001834">
    <property type="entry name" value="CBR-like"/>
</dbReference>
<keyword evidence="6 21" id="KW-0285">Flavoprotein</keyword>
<dbReference type="PRINTS" id="PR00371">
    <property type="entry name" value="FPNCR"/>
</dbReference>
<organism evidence="23 24">
    <name type="scientific">Lachnellula occidentalis</name>
    <dbReference type="NCBI Taxonomy" id="215460"/>
    <lineage>
        <taxon>Eukaryota</taxon>
        <taxon>Fungi</taxon>
        <taxon>Dikarya</taxon>
        <taxon>Ascomycota</taxon>
        <taxon>Pezizomycotina</taxon>
        <taxon>Leotiomycetes</taxon>
        <taxon>Helotiales</taxon>
        <taxon>Lachnaceae</taxon>
        <taxon>Lachnellula</taxon>
    </lineage>
</organism>
<accession>A0A8H8UH84</accession>
<evidence type="ECO:0000256" key="11">
    <source>
        <dbReference type="ARBA" id="ARBA00023002"/>
    </source>
</evidence>
<dbReference type="FunFam" id="2.40.30.10:FF:000032">
    <property type="entry name" value="NADH-cytochrome b5 reductase"/>
    <property type="match status" value="1"/>
</dbReference>
<reference evidence="23 24" key="1">
    <citation type="submission" date="2018-05" db="EMBL/GenBank/DDBJ databases">
        <title>Genome sequencing and assembly of the regulated plant pathogen Lachnellula willkommii and related sister species for the development of diagnostic species identification markers.</title>
        <authorList>
            <person name="Giroux E."/>
            <person name="Bilodeau G."/>
        </authorList>
    </citation>
    <scope>NUCLEOTIDE SEQUENCE [LARGE SCALE GENOMIC DNA]</scope>
    <source>
        <strain evidence="23 24">CBS 160.35</strain>
    </source>
</reference>
<evidence type="ECO:0000256" key="16">
    <source>
        <dbReference type="ARBA" id="ARBA00038836"/>
    </source>
</evidence>
<keyword evidence="8" id="KW-1000">Mitochondrion outer membrane</keyword>
<evidence type="ECO:0000256" key="19">
    <source>
        <dbReference type="ARBA" id="ARBA00047682"/>
    </source>
</evidence>
<evidence type="ECO:0000256" key="3">
    <source>
        <dbReference type="ARBA" id="ARBA00005156"/>
    </source>
</evidence>
<dbReference type="InterPro" id="IPR017927">
    <property type="entry name" value="FAD-bd_FR_type"/>
</dbReference>
<keyword evidence="10" id="KW-1133">Transmembrane helix</keyword>
<evidence type="ECO:0000256" key="13">
    <source>
        <dbReference type="ARBA" id="ARBA00023128"/>
    </source>
</evidence>
<dbReference type="Gene3D" id="3.40.50.80">
    <property type="entry name" value="Nucleotide-binding domain of ferredoxin-NADP reductase (FNR) module"/>
    <property type="match status" value="1"/>
</dbReference>
<feature type="binding site" evidence="21">
    <location>
        <position position="156"/>
    </location>
    <ligand>
        <name>FAD</name>
        <dbReference type="ChEBI" id="CHEBI:57692"/>
    </ligand>
</feature>
<dbReference type="AlphaFoldDB" id="A0A8H8UH84"/>
<dbReference type="Proteomes" id="UP000443090">
    <property type="component" value="Unassembled WGS sequence"/>
</dbReference>
<dbReference type="Pfam" id="PF00970">
    <property type="entry name" value="FAD_binding_6"/>
    <property type="match status" value="1"/>
</dbReference>
<dbReference type="GO" id="GO:0005741">
    <property type="term" value="C:mitochondrial outer membrane"/>
    <property type="evidence" value="ECO:0007669"/>
    <property type="project" value="UniProtKB-SubCell"/>
</dbReference>
<dbReference type="InterPro" id="IPR001433">
    <property type="entry name" value="OxRdtase_FAD/NAD-bd"/>
</dbReference>
<gene>
    <name evidence="23" type="primary">CBR1_0</name>
    <name evidence="23" type="ORF">LOCC1_G003636</name>
</gene>
<evidence type="ECO:0000256" key="18">
    <source>
        <dbReference type="ARBA" id="ARBA00041901"/>
    </source>
</evidence>
<keyword evidence="7" id="KW-0812">Transmembrane</keyword>
<feature type="non-terminal residue" evidence="23">
    <location>
        <position position="331"/>
    </location>
</feature>
<feature type="binding site" evidence="21">
    <location>
        <position position="141"/>
    </location>
    <ligand>
        <name>FAD</name>
        <dbReference type="ChEBI" id="CHEBI:57692"/>
    </ligand>
</feature>
<feature type="binding site" evidence="21">
    <location>
        <position position="139"/>
    </location>
    <ligand>
        <name>FAD</name>
        <dbReference type="ChEBI" id="CHEBI:57692"/>
    </ligand>
</feature>
<dbReference type="EMBL" id="QGMI01000209">
    <property type="protein sequence ID" value="TVY45057.1"/>
    <property type="molecule type" value="Genomic_DNA"/>
</dbReference>
<dbReference type="InterPro" id="IPR017938">
    <property type="entry name" value="Riboflavin_synthase-like_b-brl"/>
</dbReference>
<dbReference type="PANTHER" id="PTHR19370">
    <property type="entry name" value="NADH-CYTOCHROME B5 REDUCTASE"/>
    <property type="match status" value="1"/>
</dbReference>
<sequence length="331" mass="36295">LISPHRSTEAQQFARLARLSHTMSNSLLSKSYVDGVYIPSGLLVVGCLIVKREWVPYAVALALLLGGYKVFSNRVLKVLKPTEFQDFELKEKTIISHNVAIYRFELPSPTAILGLPIGQHISIAATLPQPDGTSKEIVRSYTPISGDHQPGYFDLLIKSYPTGNISKHMASLIVGQAIKVRGPKGAMVYEPNMVRHFGMIAGGTGITPMLQIIRAVIRGRKAGDTTEIDLIFANVNKEDILLQEDLDQLAKEDSGFRVHYVLNNPPEGWTGGVGFVTPEMMTKWLPKAADDVKLLLCGPPPMISAMKKASEGLGFKKAKPVSKLEDQVFAF</sequence>
<feature type="binding site" evidence="21">
    <location>
        <position position="158"/>
    </location>
    <ligand>
        <name>FAD</name>
        <dbReference type="ChEBI" id="CHEBI:57692"/>
    </ligand>
</feature>
<protein>
    <recommendedName>
        <fullName evidence="17">NADH-cytochrome b5 reductase 1</fullName>
        <ecNumber evidence="5">1.6.2.2</ecNumber>
    </recommendedName>
    <alternativeName>
        <fullName evidence="18">Microsomal cytochrome b reductase</fullName>
    </alternativeName>
</protein>
<evidence type="ECO:0000256" key="12">
    <source>
        <dbReference type="ARBA" id="ARBA00023027"/>
    </source>
</evidence>
<evidence type="ECO:0000313" key="24">
    <source>
        <dbReference type="Proteomes" id="UP000443090"/>
    </source>
</evidence>
<dbReference type="PRINTS" id="PR00406">
    <property type="entry name" value="CYTB5RDTASE"/>
</dbReference>
<evidence type="ECO:0000256" key="1">
    <source>
        <dbReference type="ARBA" id="ARBA00001974"/>
    </source>
</evidence>
<keyword evidence="13" id="KW-0496">Mitochondrion</keyword>
<keyword evidence="12" id="KW-0520">NAD</keyword>
<comment type="cofactor">
    <cofactor evidence="1 21">
        <name>FAD</name>
        <dbReference type="ChEBI" id="CHEBI:57692"/>
    </cofactor>
</comment>
<evidence type="ECO:0000259" key="22">
    <source>
        <dbReference type="PROSITE" id="PS51384"/>
    </source>
</evidence>
<dbReference type="SUPFAM" id="SSF63380">
    <property type="entry name" value="Riboflavin synthase domain-like"/>
    <property type="match status" value="1"/>
</dbReference>
<evidence type="ECO:0000256" key="21">
    <source>
        <dbReference type="PIRSR" id="PIRSR601834-1"/>
    </source>
</evidence>
<feature type="binding site" evidence="21">
    <location>
        <position position="166"/>
    </location>
    <ligand>
        <name>FAD</name>
        <dbReference type="ChEBI" id="CHEBI:57692"/>
    </ligand>
</feature>
<comment type="caution">
    <text evidence="23">The sequence shown here is derived from an EMBL/GenBank/DDBJ whole genome shotgun (WGS) entry which is preliminary data.</text>
</comment>
<comment type="catalytic activity">
    <reaction evidence="19">
        <text>2 Fe(III)-[cytochrome b5] + NADH = 2 Fe(II)-[cytochrome b5] + NAD(+) + H(+)</text>
        <dbReference type="Rhea" id="RHEA:46680"/>
        <dbReference type="Rhea" id="RHEA-COMP:10438"/>
        <dbReference type="Rhea" id="RHEA-COMP:10439"/>
        <dbReference type="ChEBI" id="CHEBI:15378"/>
        <dbReference type="ChEBI" id="CHEBI:29033"/>
        <dbReference type="ChEBI" id="CHEBI:29034"/>
        <dbReference type="ChEBI" id="CHEBI:57540"/>
        <dbReference type="ChEBI" id="CHEBI:57945"/>
        <dbReference type="EC" id="1.6.2.2"/>
    </reaction>
</comment>
<evidence type="ECO:0000256" key="4">
    <source>
        <dbReference type="ARBA" id="ARBA00006105"/>
    </source>
</evidence>
<keyword evidence="14" id="KW-0472">Membrane</keyword>
<comment type="function">
    <text evidence="15">NADH-dependent reductase for DPH3 and cytochrome b5. Required for the first step of diphthamide biosynthesis, a post-translational modification of histidine which occurs in elongation factor 2. DPH1 and DPH2 transfer a 3-amino-3-carboxypropyl (ACP) group from S-adenosyl-L-methionine (SAM) to a histidine residue, the reaction is assisted by a reduction system comprising DPH3 and a NADH-dependent reductase, predominantly CBR1. By reducing DPH3, also involved in the formation of the tRNA wobble base modification mcm5s 2U (5-methoxycarbonylmethyl-2-thiouridine), mediated by the elongator complex. The cytochrome b5/NADH cytochrome b5 reductase electron transfer system supports the catalytic activity of several sterol biosynthetic enzymes.</text>
</comment>
<comment type="catalytic activity">
    <reaction evidence="20">
        <text>2 Fe(3+)-[Dph3] + NADH = 2 Fe(2+)-[Dph3] + NAD(+) + H(+)</text>
        <dbReference type="Rhea" id="RHEA:71231"/>
        <dbReference type="Rhea" id="RHEA-COMP:18002"/>
        <dbReference type="Rhea" id="RHEA-COMP:18003"/>
        <dbReference type="ChEBI" id="CHEBI:15378"/>
        <dbReference type="ChEBI" id="CHEBI:29033"/>
        <dbReference type="ChEBI" id="CHEBI:29034"/>
        <dbReference type="ChEBI" id="CHEBI:57540"/>
        <dbReference type="ChEBI" id="CHEBI:57945"/>
        <dbReference type="ChEBI" id="CHEBI:83228"/>
    </reaction>
    <physiologicalReaction direction="left-to-right" evidence="20">
        <dbReference type="Rhea" id="RHEA:71232"/>
    </physiologicalReaction>
</comment>
<comment type="pathway">
    <text evidence="3">Protein modification; peptidyl-diphthamide biosynthesis.</text>
</comment>
<dbReference type="InterPro" id="IPR001709">
    <property type="entry name" value="Flavoprot_Pyr_Nucl_cyt_Rdtase"/>
</dbReference>
<dbReference type="CDD" id="cd06183">
    <property type="entry name" value="cyt_b5_reduct_like"/>
    <property type="match status" value="1"/>
</dbReference>
<dbReference type="GO" id="GO:0090524">
    <property type="term" value="F:cytochrome-b5 reductase activity, acting on NADH"/>
    <property type="evidence" value="ECO:0007669"/>
    <property type="project" value="UniProtKB-EC"/>
</dbReference>
<dbReference type="Gene3D" id="2.40.30.10">
    <property type="entry name" value="Translation factors"/>
    <property type="match status" value="1"/>
</dbReference>
<evidence type="ECO:0000256" key="2">
    <source>
        <dbReference type="ARBA" id="ARBA00004572"/>
    </source>
</evidence>
<evidence type="ECO:0000256" key="9">
    <source>
        <dbReference type="ARBA" id="ARBA00022827"/>
    </source>
</evidence>